<gene>
    <name evidence="1" type="ORF">FJU30_20530</name>
</gene>
<dbReference type="AlphaFoldDB" id="A0A5J5FTT8"/>
<sequence length="350" mass="40156">MELRELLGNMPRSDLDSFGKDIDKTNELLFSEPDKEKKKEILFDWVKRFQPCMLGRLGAGKKQHINISVYVIDDNDVKKGDEYLHNYLQDCRHDWKRRSAKGESDAVLYFFNIKELATAAPSDLLVEAFEKLSNFIFHEYAPIHTDVIYTEAAPLEMDGKMFLYKAGINFFHTAAHLTANHDRRVPGGAIISINSVGHYANNLIRMGLFPDLETAVSHIQKLAWQSIGKGGFSAGGKDSSTSWHNIDPENTCPFHQRPGNVPDNFSIKNYTAKYHTDILIPDRLTRSLSEIDDEKFEKWKWLTIEYFTAQQYELGCIDFGMFHGYRVDFEAIDFNPFPPIKAVNSPDLIY</sequence>
<dbReference type="Proteomes" id="UP000335415">
    <property type="component" value="Unassembled WGS sequence"/>
</dbReference>
<keyword evidence="2" id="KW-1185">Reference proteome</keyword>
<evidence type="ECO:0000313" key="1">
    <source>
        <dbReference type="EMBL" id="KAA8996604.1"/>
    </source>
</evidence>
<protein>
    <submittedName>
        <fullName evidence="1">Uncharacterized protein</fullName>
    </submittedName>
</protein>
<dbReference type="RefSeq" id="WP_150436848.1">
    <property type="nucleotide sequence ID" value="NZ_VYKJ01000013.1"/>
</dbReference>
<accession>A0A5J5FTT8</accession>
<comment type="caution">
    <text evidence="1">The sequence shown here is derived from an EMBL/GenBank/DDBJ whole genome shotgun (WGS) entry which is preliminary data.</text>
</comment>
<organism evidence="1 2">
    <name type="scientific">Affinibrenneria salicis</name>
    <dbReference type="NCBI Taxonomy" id="2590031"/>
    <lineage>
        <taxon>Bacteria</taxon>
        <taxon>Pseudomonadati</taxon>
        <taxon>Pseudomonadota</taxon>
        <taxon>Gammaproteobacteria</taxon>
        <taxon>Enterobacterales</taxon>
        <taxon>Pectobacteriaceae</taxon>
        <taxon>Affinibrenneria</taxon>
    </lineage>
</organism>
<evidence type="ECO:0000313" key="2">
    <source>
        <dbReference type="Proteomes" id="UP000335415"/>
    </source>
</evidence>
<proteinExistence type="predicted"/>
<reference evidence="1 2" key="1">
    <citation type="submission" date="2019-09" db="EMBL/GenBank/DDBJ databases">
        <authorList>
            <person name="Li Y."/>
        </authorList>
    </citation>
    <scope>NUCLEOTIDE SEQUENCE [LARGE SCALE GENOMIC DNA]</scope>
    <source>
        <strain evidence="1 2">L3-3HA</strain>
    </source>
</reference>
<dbReference type="EMBL" id="VYKJ01000013">
    <property type="protein sequence ID" value="KAA8996604.1"/>
    <property type="molecule type" value="Genomic_DNA"/>
</dbReference>
<dbReference type="OrthoDB" id="3618484at2"/>
<name>A0A5J5FTT8_9GAMM</name>